<keyword evidence="3" id="KW-1185">Reference proteome</keyword>
<evidence type="ECO:0000313" key="3">
    <source>
        <dbReference type="Proteomes" id="UP000765509"/>
    </source>
</evidence>
<reference evidence="2" key="1">
    <citation type="submission" date="2021-03" db="EMBL/GenBank/DDBJ databases">
        <title>Draft genome sequence of rust myrtle Austropuccinia psidii MF-1, a brazilian biotype.</title>
        <authorList>
            <person name="Quecine M.C."/>
            <person name="Pachon D.M.R."/>
            <person name="Bonatelli M.L."/>
            <person name="Correr F.H."/>
            <person name="Franceschini L.M."/>
            <person name="Leite T.F."/>
            <person name="Margarido G.R.A."/>
            <person name="Almeida C.A."/>
            <person name="Ferrarezi J.A."/>
            <person name="Labate C.A."/>
        </authorList>
    </citation>
    <scope>NUCLEOTIDE SEQUENCE</scope>
    <source>
        <strain evidence="2">MF-1</strain>
    </source>
</reference>
<organism evidence="2 3">
    <name type="scientific">Austropuccinia psidii MF-1</name>
    <dbReference type="NCBI Taxonomy" id="1389203"/>
    <lineage>
        <taxon>Eukaryota</taxon>
        <taxon>Fungi</taxon>
        <taxon>Dikarya</taxon>
        <taxon>Basidiomycota</taxon>
        <taxon>Pucciniomycotina</taxon>
        <taxon>Pucciniomycetes</taxon>
        <taxon>Pucciniales</taxon>
        <taxon>Sphaerophragmiaceae</taxon>
        <taxon>Austropuccinia</taxon>
    </lineage>
</organism>
<proteinExistence type="predicted"/>
<dbReference type="Proteomes" id="UP000765509">
    <property type="component" value="Unassembled WGS sequence"/>
</dbReference>
<sequence>MIPLHVRPHQFLCLGSPPCPHDFPLMLPPHVRPHPSLHFCTPTTYHAYAPARPSRYASDAVNSPYTSIPPPHLLRR</sequence>
<gene>
    <name evidence="2" type="ORF">O181_028738</name>
</gene>
<feature type="region of interest" description="Disordered" evidence="1">
    <location>
        <begin position="56"/>
        <end position="76"/>
    </location>
</feature>
<evidence type="ECO:0000313" key="2">
    <source>
        <dbReference type="EMBL" id="MBW0489023.1"/>
    </source>
</evidence>
<accession>A0A9Q3H241</accession>
<dbReference type="AlphaFoldDB" id="A0A9Q3H241"/>
<dbReference type="EMBL" id="AVOT02009890">
    <property type="protein sequence ID" value="MBW0489023.1"/>
    <property type="molecule type" value="Genomic_DNA"/>
</dbReference>
<protein>
    <submittedName>
        <fullName evidence="2">Uncharacterized protein</fullName>
    </submittedName>
</protein>
<name>A0A9Q3H241_9BASI</name>
<comment type="caution">
    <text evidence="2">The sequence shown here is derived from an EMBL/GenBank/DDBJ whole genome shotgun (WGS) entry which is preliminary data.</text>
</comment>
<evidence type="ECO:0000256" key="1">
    <source>
        <dbReference type="SAM" id="MobiDB-lite"/>
    </source>
</evidence>
<feature type="compositionally biased region" description="Pro residues" evidence="1">
    <location>
        <begin position="67"/>
        <end position="76"/>
    </location>
</feature>